<comment type="similarity">
    <text evidence="2">Belongs to the CPA3 antiporters (TC 2.A.63) subunit E family.</text>
</comment>
<dbReference type="HOGENOM" id="CLU_086615_0_0_11"/>
<keyword evidence="10" id="KW-1185">Reference proteome</keyword>
<dbReference type="OrthoDB" id="3556991at2"/>
<evidence type="ECO:0000256" key="4">
    <source>
        <dbReference type="ARBA" id="ARBA00022692"/>
    </source>
</evidence>
<keyword evidence="5 7" id="KW-1133">Transmembrane helix</keyword>
<name>A0A0F6R1P9_9CORY</name>
<proteinExistence type="inferred from homology"/>
<dbReference type="Pfam" id="PF01899">
    <property type="entry name" value="MNHE"/>
    <property type="match status" value="1"/>
</dbReference>
<dbReference type="GO" id="GO:0008324">
    <property type="term" value="F:monoatomic cation transmembrane transporter activity"/>
    <property type="evidence" value="ECO:0007669"/>
    <property type="project" value="InterPro"/>
</dbReference>
<sequence>MIQGFRRRFRPGFILWVILLWSVLMGEFSLANALAGMAVSLIIVAVLPLPAIPTEGITIRIWPTITLFSTWFISLFTGAVRVAWLTLSPQDLPKTAILKMPMRVENELILALATGMYNLQPGGTVTDIDVANRTWTIHIINGGSDQAIAREIAAVADLERRMIRSFERSIV</sequence>
<dbReference type="Proteomes" id="UP000033457">
    <property type="component" value="Chromosome"/>
</dbReference>
<keyword evidence="4 7" id="KW-0812">Transmembrane</keyword>
<evidence type="ECO:0000313" key="9">
    <source>
        <dbReference type="EMBL" id="VEH06200.1"/>
    </source>
</evidence>
<evidence type="ECO:0000256" key="6">
    <source>
        <dbReference type="ARBA" id="ARBA00023136"/>
    </source>
</evidence>
<evidence type="ECO:0000256" key="1">
    <source>
        <dbReference type="ARBA" id="ARBA00004651"/>
    </source>
</evidence>
<keyword evidence="3" id="KW-1003">Cell membrane</keyword>
<evidence type="ECO:0000313" key="8">
    <source>
        <dbReference type="EMBL" id="AKE41995.1"/>
    </source>
</evidence>
<organism evidence="8 10">
    <name type="scientific">Corynebacterium kutscheri</name>
    <dbReference type="NCBI Taxonomy" id="35755"/>
    <lineage>
        <taxon>Bacteria</taxon>
        <taxon>Bacillati</taxon>
        <taxon>Actinomycetota</taxon>
        <taxon>Actinomycetes</taxon>
        <taxon>Mycobacteriales</taxon>
        <taxon>Corynebacteriaceae</taxon>
        <taxon>Corynebacterium</taxon>
    </lineage>
</organism>
<evidence type="ECO:0000256" key="3">
    <source>
        <dbReference type="ARBA" id="ARBA00022475"/>
    </source>
</evidence>
<feature type="transmembrane region" description="Helical" evidence="7">
    <location>
        <begin position="12"/>
        <end position="28"/>
    </location>
</feature>
<dbReference type="PANTHER" id="PTHR34584:SF1">
    <property type="entry name" value="NA(+)_H(+) ANTIPORTER SUBUNIT E1"/>
    <property type="match status" value="1"/>
</dbReference>
<dbReference type="InterPro" id="IPR002758">
    <property type="entry name" value="Cation_antiport_E"/>
</dbReference>
<accession>A0A0F6R1P9</accession>
<evidence type="ECO:0000313" key="11">
    <source>
        <dbReference type="Proteomes" id="UP000271380"/>
    </source>
</evidence>
<evidence type="ECO:0000256" key="2">
    <source>
        <dbReference type="ARBA" id="ARBA00006228"/>
    </source>
</evidence>
<dbReference type="GO" id="GO:0005886">
    <property type="term" value="C:plasma membrane"/>
    <property type="evidence" value="ECO:0007669"/>
    <property type="project" value="UniProtKB-SubCell"/>
</dbReference>
<reference evidence="9 11" key="2">
    <citation type="submission" date="2018-12" db="EMBL/GenBank/DDBJ databases">
        <authorList>
            <consortium name="Pathogen Informatics"/>
        </authorList>
    </citation>
    <scope>NUCLEOTIDE SEQUENCE [LARGE SCALE GENOMIC DNA]</scope>
    <source>
        <strain evidence="9 11">NCTC949</strain>
    </source>
</reference>
<dbReference type="RefSeq" id="WP_046440546.1">
    <property type="nucleotide sequence ID" value="NZ_CP011312.1"/>
</dbReference>
<dbReference type="STRING" id="35755.UL82_09285"/>
<reference evidence="8 10" key="1">
    <citation type="journal article" date="2015" name="Genome Announc.">
        <title>Complete Genome Sequence of Corynebacterium kutscheri DSM 20755, a Corynebacterial Type Strain with Remarkably Low G+C Content of Chromosomal DNA.</title>
        <authorList>
            <person name="Ruckert C."/>
            <person name="Albersmeier A."/>
            <person name="Winkler A."/>
            <person name="Tauch A."/>
        </authorList>
    </citation>
    <scope>NUCLEOTIDE SEQUENCE [LARGE SCALE GENOMIC DNA]</scope>
    <source>
        <strain evidence="8 10">DSM 20755</strain>
    </source>
</reference>
<comment type="subcellular location">
    <subcellularLocation>
        <location evidence="1">Cell membrane</location>
        <topology evidence="1">Multi-pass membrane protein</topology>
    </subcellularLocation>
</comment>
<dbReference type="Proteomes" id="UP000271380">
    <property type="component" value="Chromosome"/>
</dbReference>
<protein>
    <submittedName>
        <fullName evidence="9">Monovalent cation/H+ antiporter subunit E</fullName>
    </submittedName>
    <submittedName>
        <fullName evidence="8">Multisubunit sodium/proton antiporter, MrpE subunit</fullName>
    </submittedName>
</protein>
<dbReference type="NCBIfam" id="NF006521">
    <property type="entry name" value="PRK08965.1-5"/>
    <property type="match status" value="1"/>
</dbReference>
<evidence type="ECO:0000313" key="10">
    <source>
        <dbReference type="Proteomes" id="UP000033457"/>
    </source>
</evidence>
<dbReference type="EMBL" id="LR134377">
    <property type="protein sequence ID" value="VEH06200.1"/>
    <property type="molecule type" value="Genomic_DNA"/>
</dbReference>
<gene>
    <name evidence="9" type="ORF">NCTC949_01001</name>
    <name evidence="8" type="ORF">UL82_09285</name>
</gene>
<evidence type="ECO:0000256" key="7">
    <source>
        <dbReference type="SAM" id="Phobius"/>
    </source>
</evidence>
<dbReference type="AlphaFoldDB" id="A0A0F6R1P9"/>
<dbReference type="EMBL" id="CP011312">
    <property type="protein sequence ID" value="AKE41995.1"/>
    <property type="molecule type" value="Genomic_DNA"/>
</dbReference>
<dbReference type="KEGG" id="cku:UL82_09285"/>
<evidence type="ECO:0000256" key="5">
    <source>
        <dbReference type="ARBA" id="ARBA00022989"/>
    </source>
</evidence>
<feature type="transmembrane region" description="Helical" evidence="7">
    <location>
        <begin position="64"/>
        <end position="84"/>
    </location>
</feature>
<keyword evidence="6 7" id="KW-0472">Membrane</keyword>
<dbReference type="PANTHER" id="PTHR34584">
    <property type="entry name" value="NA(+)/H(+) ANTIPORTER SUBUNIT E1"/>
    <property type="match status" value="1"/>
</dbReference>